<dbReference type="Gene3D" id="1.25.40.20">
    <property type="entry name" value="Ankyrin repeat-containing domain"/>
    <property type="match status" value="1"/>
</dbReference>
<comment type="caution">
    <text evidence="1">The sequence shown here is derived from an EMBL/GenBank/DDBJ whole genome shotgun (WGS) entry which is preliminary data.</text>
</comment>
<gene>
    <name evidence="1" type="ORF">CFP56_030430</name>
</gene>
<dbReference type="PANTHER" id="PTHR24121">
    <property type="entry name" value="NO MECHANORECEPTOR POTENTIAL C, ISOFORM D-RELATED"/>
    <property type="match status" value="1"/>
</dbReference>
<keyword evidence="2" id="KW-1185">Reference proteome</keyword>
<dbReference type="EMBL" id="PKMF04000507">
    <property type="protein sequence ID" value="KAK7828283.1"/>
    <property type="molecule type" value="Genomic_DNA"/>
</dbReference>
<dbReference type="InterPro" id="IPR036770">
    <property type="entry name" value="Ankyrin_rpt-contain_sf"/>
</dbReference>
<dbReference type="SMART" id="SM00248">
    <property type="entry name" value="ANK"/>
    <property type="match status" value="2"/>
</dbReference>
<accession>A0AAW0JNG7</accession>
<sequence length="127" mass="14147">MGNLEKDTALHDAVRNDHFDIIELLIRELPRLTSLTNNAGESPLFLAVDRAFYKISPHILEEAANVPGCLYGGRNKMNVLHVAVIGTGQVCISNYKNHQWKSYYSTAGASIVSNYIFIHKETITVDS</sequence>
<dbReference type="Pfam" id="PF00023">
    <property type="entry name" value="Ank"/>
    <property type="match status" value="1"/>
</dbReference>
<dbReference type="AlphaFoldDB" id="A0AAW0JNG7"/>
<evidence type="ECO:0000313" key="1">
    <source>
        <dbReference type="EMBL" id="KAK7828283.1"/>
    </source>
</evidence>
<dbReference type="SUPFAM" id="SSF48403">
    <property type="entry name" value="Ankyrin repeat"/>
    <property type="match status" value="1"/>
</dbReference>
<evidence type="ECO:0000313" key="2">
    <source>
        <dbReference type="Proteomes" id="UP000237347"/>
    </source>
</evidence>
<name>A0AAW0JNG7_QUESU</name>
<reference evidence="1 2" key="1">
    <citation type="journal article" date="2018" name="Sci. Data">
        <title>The draft genome sequence of cork oak.</title>
        <authorList>
            <person name="Ramos A.M."/>
            <person name="Usie A."/>
            <person name="Barbosa P."/>
            <person name="Barros P.M."/>
            <person name="Capote T."/>
            <person name="Chaves I."/>
            <person name="Simoes F."/>
            <person name="Abreu I."/>
            <person name="Carrasquinho I."/>
            <person name="Faro C."/>
            <person name="Guimaraes J.B."/>
            <person name="Mendonca D."/>
            <person name="Nobrega F."/>
            <person name="Rodrigues L."/>
            <person name="Saibo N.J.M."/>
            <person name="Varela M.C."/>
            <person name="Egas C."/>
            <person name="Matos J."/>
            <person name="Miguel C.M."/>
            <person name="Oliveira M.M."/>
            <person name="Ricardo C.P."/>
            <person name="Goncalves S."/>
        </authorList>
    </citation>
    <scope>NUCLEOTIDE SEQUENCE [LARGE SCALE GENOMIC DNA]</scope>
    <source>
        <strain evidence="2">cv. HL8</strain>
    </source>
</reference>
<dbReference type="Proteomes" id="UP000237347">
    <property type="component" value="Unassembled WGS sequence"/>
</dbReference>
<dbReference type="InterPro" id="IPR002110">
    <property type="entry name" value="Ankyrin_rpt"/>
</dbReference>
<protein>
    <submittedName>
        <fullName evidence="1">Uncharacterized protein</fullName>
    </submittedName>
</protein>
<dbReference type="PANTHER" id="PTHR24121:SF30">
    <property type="entry name" value="ANKYRIN REPEAT-CONTAINING PROTEIN ITN1-LIKE"/>
    <property type="match status" value="1"/>
</dbReference>
<organism evidence="1 2">
    <name type="scientific">Quercus suber</name>
    <name type="common">Cork oak</name>
    <dbReference type="NCBI Taxonomy" id="58331"/>
    <lineage>
        <taxon>Eukaryota</taxon>
        <taxon>Viridiplantae</taxon>
        <taxon>Streptophyta</taxon>
        <taxon>Embryophyta</taxon>
        <taxon>Tracheophyta</taxon>
        <taxon>Spermatophyta</taxon>
        <taxon>Magnoliopsida</taxon>
        <taxon>eudicotyledons</taxon>
        <taxon>Gunneridae</taxon>
        <taxon>Pentapetalae</taxon>
        <taxon>rosids</taxon>
        <taxon>fabids</taxon>
        <taxon>Fagales</taxon>
        <taxon>Fagaceae</taxon>
        <taxon>Quercus</taxon>
    </lineage>
</organism>
<proteinExistence type="predicted"/>